<feature type="compositionally biased region" description="Polar residues" evidence="1">
    <location>
        <begin position="152"/>
        <end position="172"/>
    </location>
</feature>
<name>A0AAN9BQH9_9CAEN</name>
<dbReference type="AlphaFoldDB" id="A0AAN9BQH9"/>
<dbReference type="InterPro" id="IPR044898">
    <property type="entry name" value="CDI_dom_sf"/>
</dbReference>
<keyword evidence="3" id="KW-1185">Reference proteome</keyword>
<dbReference type="Gene3D" id="4.10.365.10">
    <property type="entry name" value="p27"/>
    <property type="match status" value="1"/>
</dbReference>
<comment type="caution">
    <text evidence="2">The sequence shown here is derived from an EMBL/GenBank/DDBJ whole genome shotgun (WGS) entry which is preliminary data.</text>
</comment>
<reference evidence="2 3" key="1">
    <citation type="submission" date="2024-02" db="EMBL/GenBank/DDBJ databases">
        <title>Chromosome-scale genome assembly of the rough periwinkle Littorina saxatilis.</title>
        <authorList>
            <person name="De Jode A."/>
            <person name="Faria R."/>
            <person name="Formenti G."/>
            <person name="Sims Y."/>
            <person name="Smith T.P."/>
            <person name="Tracey A."/>
            <person name="Wood J.M.D."/>
            <person name="Zagrodzka Z.B."/>
            <person name="Johannesson K."/>
            <person name="Butlin R.K."/>
            <person name="Leder E.H."/>
        </authorList>
    </citation>
    <scope>NUCLEOTIDE SEQUENCE [LARGE SCALE GENOMIC DNA]</scope>
    <source>
        <strain evidence="2">Snail1</strain>
        <tissue evidence="2">Muscle</tissue>
    </source>
</reference>
<proteinExistence type="predicted"/>
<dbReference type="PANTHER" id="PTHR10265">
    <property type="entry name" value="CYCLIN-DEPENDENT KINASE INHIBITOR 1"/>
    <property type="match status" value="1"/>
</dbReference>
<organism evidence="2 3">
    <name type="scientific">Littorina saxatilis</name>
    <dbReference type="NCBI Taxonomy" id="31220"/>
    <lineage>
        <taxon>Eukaryota</taxon>
        <taxon>Metazoa</taxon>
        <taxon>Spiralia</taxon>
        <taxon>Lophotrochozoa</taxon>
        <taxon>Mollusca</taxon>
        <taxon>Gastropoda</taxon>
        <taxon>Caenogastropoda</taxon>
        <taxon>Littorinimorpha</taxon>
        <taxon>Littorinoidea</taxon>
        <taxon>Littorinidae</taxon>
        <taxon>Littorina</taxon>
    </lineage>
</organism>
<sequence length="221" mass="25394">MARDLVLSTPKRQSVRRCLFGHPDRDDEFRRTRIEMDAAAALRFKRKWNFDVLNDEECSGNRNGEFQWKSSSESDIPDFYSRGYTHKCKRRAVRPCVGKSLSFMGDSDDESSCLQSRVRSQSPLPFFYDAASFVDVFLGMRMPSPQEPVTPTPTERRSTQTTPSTDNDSALSDISDFSPVPSTMQRSLSQTRLTDMWPIKKRRRSVSSDQRPSKRGRMDSL</sequence>
<feature type="compositionally biased region" description="Polar residues" evidence="1">
    <location>
        <begin position="180"/>
        <end position="193"/>
    </location>
</feature>
<evidence type="ECO:0000256" key="1">
    <source>
        <dbReference type="SAM" id="MobiDB-lite"/>
    </source>
</evidence>
<dbReference type="EMBL" id="JBAMIC010000004">
    <property type="protein sequence ID" value="KAK7107815.1"/>
    <property type="molecule type" value="Genomic_DNA"/>
</dbReference>
<protein>
    <recommendedName>
        <fullName evidence="4">Cyclin-dependent kinase inhibitor domain-containing protein</fullName>
    </recommendedName>
</protein>
<evidence type="ECO:0000313" key="3">
    <source>
        <dbReference type="Proteomes" id="UP001374579"/>
    </source>
</evidence>
<gene>
    <name evidence="2" type="ORF">V1264_015666</name>
</gene>
<feature type="region of interest" description="Disordered" evidence="1">
    <location>
        <begin position="144"/>
        <end position="221"/>
    </location>
</feature>
<dbReference type="Proteomes" id="UP001374579">
    <property type="component" value="Unassembled WGS sequence"/>
</dbReference>
<evidence type="ECO:0008006" key="4">
    <source>
        <dbReference type="Google" id="ProtNLM"/>
    </source>
</evidence>
<evidence type="ECO:0000313" key="2">
    <source>
        <dbReference type="EMBL" id="KAK7107815.1"/>
    </source>
</evidence>
<dbReference type="PANTHER" id="PTHR10265:SF45">
    <property type="entry name" value="DACAPO"/>
    <property type="match status" value="1"/>
</dbReference>
<accession>A0AAN9BQH9</accession>